<feature type="domain" description="Hflx-type G" evidence="8">
    <location>
        <begin position="184"/>
        <end position="379"/>
    </location>
</feature>
<dbReference type="Pfam" id="PF16360">
    <property type="entry name" value="GTP-bdg_M"/>
    <property type="match status" value="1"/>
</dbReference>
<dbReference type="Pfam" id="PF01926">
    <property type="entry name" value="MMR_HSR1"/>
    <property type="match status" value="1"/>
</dbReference>
<dbReference type="Gene3D" id="3.40.50.300">
    <property type="entry name" value="P-loop containing nucleotide triphosphate hydrolases"/>
    <property type="match status" value="1"/>
</dbReference>
<dbReference type="GO" id="GO:0003924">
    <property type="term" value="F:GTPase activity"/>
    <property type="evidence" value="ECO:0007669"/>
    <property type="project" value="UniProtKB-UniRule"/>
</dbReference>
<dbReference type="Pfam" id="PF13167">
    <property type="entry name" value="GTP-bdg_N"/>
    <property type="match status" value="1"/>
</dbReference>
<dbReference type="AlphaFoldDB" id="A0A6B0VN34"/>
<dbReference type="GO" id="GO:0005737">
    <property type="term" value="C:cytoplasm"/>
    <property type="evidence" value="ECO:0007669"/>
    <property type="project" value="UniProtKB-SubCell"/>
</dbReference>
<dbReference type="PANTHER" id="PTHR10229">
    <property type="entry name" value="GTP-BINDING PROTEIN HFLX"/>
    <property type="match status" value="1"/>
</dbReference>
<dbReference type="InterPro" id="IPR032305">
    <property type="entry name" value="GTP-bd_M"/>
</dbReference>
<dbReference type="Gene3D" id="3.40.50.11060">
    <property type="entry name" value="GTPase HflX, N-terminal domain"/>
    <property type="match status" value="1"/>
</dbReference>
<dbReference type="InterPro" id="IPR016496">
    <property type="entry name" value="GTPase_HflX"/>
</dbReference>
<sequence>MSRTNRRTVVAKRSTTTPIETDEIRALVRAAGDDVVADLTQAESEDAGTYFGRGKVRELAEIVATRDARRVVVDGELTPSQHRALESRLPDETIVLDRYRLVLDIFEAQAGTRRAQLQVELAQLRYDLPRLIESADEGALNKQTEKGSPVYDVRDRIDRLERKLADLPEPADQFRERRREEGFDLVTIAGYTNAGKSTLLHRLADELSLEQSEAAESEPAEGSNKNATATVADRLFETLETTTRRATIDGRPTLATDTVGFVDDLPHDLVESFSSTLSEAAASDVVVLVVDASDPPARFRERLETSLEVLAAQDVDDDRIVAALNKVDRLSTADRARRREIATAELPEPAAEPIPVSVLEGANLGTLRAAIRDELPEERATLRMPNGDDAMAVVSRAYDRTTVETVEYDGVDVVLECRGRPSVLDRLRARAAGCSDP</sequence>
<feature type="binding site" evidence="7">
    <location>
        <position position="238"/>
    </location>
    <ligand>
        <name>Mg(2+)</name>
        <dbReference type="ChEBI" id="CHEBI:18420"/>
    </ligand>
</feature>
<evidence type="ECO:0000313" key="9">
    <source>
        <dbReference type="EMBL" id="MXV62406.1"/>
    </source>
</evidence>
<comment type="cofactor">
    <cofactor evidence="7">
        <name>Mg(2+)</name>
        <dbReference type="ChEBI" id="CHEBI:18420"/>
    </cofactor>
</comment>
<dbReference type="GO" id="GO:0043022">
    <property type="term" value="F:ribosome binding"/>
    <property type="evidence" value="ECO:0007669"/>
    <property type="project" value="TreeGrafter"/>
</dbReference>
<accession>A0A6B0VN34</accession>
<dbReference type="InterPro" id="IPR030394">
    <property type="entry name" value="G_HFLX_dom"/>
</dbReference>
<feature type="binding site" evidence="6">
    <location>
        <begin position="357"/>
        <end position="359"/>
    </location>
    <ligand>
        <name>GTP</name>
        <dbReference type="ChEBI" id="CHEBI:37565"/>
    </ligand>
</feature>
<evidence type="ECO:0000256" key="7">
    <source>
        <dbReference type="PIRSR" id="PIRSR006809-2"/>
    </source>
</evidence>
<keyword evidence="5" id="KW-0963">Cytoplasm</keyword>
<dbReference type="Proteomes" id="UP000434101">
    <property type="component" value="Unassembled WGS sequence"/>
</dbReference>
<dbReference type="PROSITE" id="PS51705">
    <property type="entry name" value="G_HFLX"/>
    <property type="match status" value="1"/>
</dbReference>
<evidence type="ECO:0000259" key="8">
    <source>
        <dbReference type="PROSITE" id="PS51705"/>
    </source>
</evidence>
<protein>
    <recommendedName>
        <fullName evidence="5">GTPase HflX</fullName>
    </recommendedName>
    <alternativeName>
        <fullName evidence="5">GTP-binding protein HflX</fullName>
    </alternativeName>
</protein>
<dbReference type="RefSeq" id="WP_160065144.1">
    <property type="nucleotide sequence ID" value="NZ_WUYX01000029.1"/>
</dbReference>
<feature type="binding site" evidence="6">
    <location>
        <begin position="257"/>
        <end position="260"/>
    </location>
    <ligand>
        <name>GTP</name>
        <dbReference type="ChEBI" id="CHEBI:37565"/>
    </ligand>
</feature>
<dbReference type="CDD" id="cd01878">
    <property type="entry name" value="HflX"/>
    <property type="match status" value="1"/>
</dbReference>
<feature type="binding site" evidence="7">
    <location>
        <position position="197"/>
    </location>
    <ligand>
        <name>Mg(2+)</name>
        <dbReference type="ChEBI" id="CHEBI:18420"/>
    </ligand>
</feature>
<evidence type="ECO:0000256" key="5">
    <source>
        <dbReference type="HAMAP-Rule" id="MF_00900"/>
    </source>
</evidence>
<keyword evidence="2 5" id="KW-0547">Nucleotide-binding</keyword>
<dbReference type="PIRSF" id="PIRSF006809">
    <property type="entry name" value="GTP-binding_hflX_prd"/>
    <property type="match status" value="1"/>
</dbReference>
<feature type="binding site" evidence="6">
    <location>
        <begin position="325"/>
        <end position="328"/>
    </location>
    <ligand>
        <name>GTP</name>
        <dbReference type="ChEBI" id="CHEBI:37565"/>
    </ligand>
</feature>
<comment type="function">
    <text evidence="5">GTPase that associates with the 50S ribosomal subunit and may have a role during protein synthesis or ribosome biogenesis.</text>
</comment>
<evidence type="ECO:0000256" key="4">
    <source>
        <dbReference type="ARBA" id="ARBA00023134"/>
    </source>
</evidence>
<name>A0A6B0VN34_9EURY</name>
<feature type="binding site" evidence="6">
    <location>
        <begin position="190"/>
        <end position="197"/>
    </location>
    <ligand>
        <name>GTP</name>
        <dbReference type="ChEBI" id="CHEBI:37565"/>
    </ligand>
</feature>
<dbReference type="PANTHER" id="PTHR10229:SF8">
    <property type="entry name" value="GTPASE HFLX"/>
    <property type="match status" value="1"/>
</dbReference>
<dbReference type="GO" id="GO:0005525">
    <property type="term" value="F:GTP binding"/>
    <property type="evidence" value="ECO:0007669"/>
    <property type="project" value="UniProtKB-UniRule"/>
</dbReference>
<evidence type="ECO:0000256" key="1">
    <source>
        <dbReference type="ARBA" id="ARBA00022723"/>
    </source>
</evidence>
<comment type="caution">
    <text evidence="9">The sequence shown here is derived from an EMBL/GenBank/DDBJ whole genome shotgun (WGS) entry which is preliminary data.</text>
</comment>
<dbReference type="SUPFAM" id="SSF52540">
    <property type="entry name" value="P-loop containing nucleoside triphosphate hydrolases"/>
    <property type="match status" value="1"/>
</dbReference>
<dbReference type="InterPro" id="IPR025121">
    <property type="entry name" value="GTPase_HflX_N"/>
</dbReference>
<evidence type="ECO:0000256" key="6">
    <source>
        <dbReference type="PIRSR" id="PIRSR006809-1"/>
    </source>
</evidence>
<dbReference type="InterPro" id="IPR027417">
    <property type="entry name" value="P-loop_NTPase"/>
</dbReference>
<comment type="subunit">
    <text evidence="5">Monomer. Associates with the 50S ribosomal subunit.</text>
</comment>
<evidence type="ECO:0000256" key="3">
    <source>
        <dbReference type="ARBA" id="ARBA00022842"/>
    </source>
</evidence>
<keyword evidence="10" id="KW-1185">Reference proteome</keyword>
<dbReference type="InterPro" id="IPR006073">
    <property type="entry name" value="GTP-bd"/>
</dbReference>
<organism evidence="9 10">
    <name type="scientific">Natronorubrum halalkaliphilum</name>
    <dbReference type="NCBI Taxonomy" id="2691917"/>
    <lineage>
        <taxon>Archaea</taxon>
        <taxon>Methanobacteriati</taxon>
        <taxon>Methanobacteriota</taxon>
        <taxon>Stenosarchaea group</taxon>
        <taxon>Halobacteria</taxon>
        <taxon>Halobacteriales</taxon>
        <taxon>Natrialbaceae</taxon>
        <taxon>Natronorubrum</taxon>
    </lineage>
</organism>
<keyword evidence="1 7" id="KW-0479">Metal-binding</keyword>
<dbReference type="NCBIfam" id="TIGR03156">
    <property type="entry name" value="GTP_HflX"/>
    <property type="match status" value="1"/>
</dbReference>
<dbReference type="GO" id="GO:0046872">
    <property type="term" value="F:metal ion binding"/>
    <property type="evidence" value="ECO:0007669"/>
    <property type="project" value="UniProtKB-KW"/>
</dbReference>
<dbReference type="EMBL" id="WUYX01000029">
    <property type="protein sequence ID" value="MXV62406.1"/>
    <property type="molecule type" value="Genomic_DNA"/>
</dbReference>
<comment type="subcellular location">
    <subcellularLocation>
        <location evidence="5">Cytoplasm</location>
    </subcellularLocation>
    <text evidence="5">May associate with membranes.</text>
</comment>
<proteinExistence type="inferred from homology"/>
<reference evidence="9 10" key="1">
    <citation type="submission" date="2020-01" db="EMBL/GenBank/DDBJ databases">
        <title>Natronorubrum sp. JWXQ-INN 674 isolated from Inner Mongolia Autonomous Region of China.</title>
        <authorList>
            <person name="Xue Q."/>
        </authorList>
    </citation>
    <scope>NUCLEOTIDE SEQUENCE [LARGE SCALE GENOMIC DNA]</scope>
    <source>
        <strain evidence="9 10">JWXQ-INN-674</strain>
    </source>
</reference>
<keyword evidence="3 7" id="KW-0460">Magnesium</keyword>
<gene>
    <name evidence="5 9" type="primary">hflX</name>
    <name evidence="9" type="ORF">GS429_10085</name>
</gene>
<keyword evidence="4 5" id="KW-0342">GTP-binding</keyword>
<dbReference type="OrthoDB" id="10150at2157"/>
<dbReference type="HAMAP" id="MF_00900">
    <property type="entry name" value="GTPase_HflX"/>
    <property type="match status" value="1"/>
</dbReference>
<evidence type="ECO:0000256" key="2">
    <source>
        <dbReference type="ARBA" id="ARBA00022741"/>
    </source>
</evidence>
<comment type="similarity">
    <text evidence="5">Belongs to the TRAFAC class OBG-HflX-like GTPase superfamily. HflX GTPase family.</text>
</comment>
<dbReference type="InterPro" id="IPR042108">
    <property type="entry name" value="GTPase_HflX_N_sf"/>
</dbReference>
<evidence type="ECO:0000313" key="10">
    <source>
        <dbReference type="Proteomes" id="UP000434101"/>
    </source>
</evidence>